<dbReference type="EMBL" id="KN831785">
    <property type="protein sequence ID" value="KIM39631.1"/>
    <property type="molecule type" value="Genomic_DNA"/>
</dbReference>
<name>A0A0C3C7V4_HEBCY</name>
<protein>
    <submittedName>
        <fullName evidence="2">Uncharacterized protein</fullName>
    </submittedName>
</protein>
<reference evidence="3" key="2">
    <citation type="submission" date="2015-01" db="EMBL/GenBank/DDBJ databases">
        <title>Evolutionary Origins and Diversification of the Mycorrhizal Mutualists.</title>
        <authorList>
            <consortium name="DOE Joint Genome Institute"/>
            <consortium name="Mycorrhizal Genomics Consortium"/>
            <person name="Kohler A."/>
            <person name="Kuo A."/>
            <person name="Nagy L.G."/>
            <person name="Floudas D."/>
            <person name="Copeland A."/>
            <person name="Barry K.W."/>
            <person name="Cichocki N."/>
            <person name="Veneault-Fourrey C."/>
            <person name="LaButti K."/>
            <person name="Lindquist E.A."/>
            <person name="Lipzen A."/>
            <person name="Lundell T."/>
            <person name="Morin E."/>
            <person name="Murat C."/>
            <person name="Riley R."/>
            <person name="Ohm R."/>
            <person name="Sun H."/>
            <person name="Tunlid A."/>
            <person name="Henrissat B."/>
            <person name="Grigoriev I.V."/>
            <person name="Hibbett D.S."/>
            <person name="Martin F."/>
        </authorList>
    </citation>
    <scope>NUCLEOTIDE SEQUENCE [LARGE SCALE GENOMIC DNA]</scope>
    <source>
        <strain evidence="3">h7</strain>
    </source>
</reference>
<evidence type="ECO:0000256" key="1">
    <source>
        <dbReference type="SAM" id="MobiDB-lite"/>
    </source>
</evidence>
<dbReference type="HOGENOM" id="CLU_1594732_0_0_1"/>
<dbReference type="Proteomes" id="UP000053424">
    <property type="component" value="Unassembled WGS sequence"/>
</dbReference>
<feature type="region of interest" description="Disordered" evidence="1">
    <location>
        <begin position="131"/>
        <end position="167"/>
    </location>
</feature>
<accession>A0A0C3C7V4</accession>
<keyword evidence="3" id="KW-1185">Reference proteome</keyword>
<reference evidence="2 3" key="1">
    <citation type="submission" date="2014-04" db="EMBL/GenBank/DDBJ databases">
        <authorList>
            <consortium name="DOE Joint Genome Institute"/>
            <person name="Kuo A."/>
            <person name="Gay G."/>
            <person name="Dore J."/>
            <person name="Kohler A."/>
            <person name="Nagy L.G."/>
            <person name="Floudas D."/>
            <person name="Copeland A."/>
            <person name="Barry K.W."/>
            <person name="Cichocki N."/>
            <person name="Veneault-Fourrey C."/>
            <person name="LaButti K."/>
            <person name="Lindquist E.A."/>
            <person name="Lipzen A."/>
            <person name="Lundell T."/>
            <person name="Morin E."/>
            <person name="Murat C."/>
            <person name="Sun H."/>
            <person name="Tunlid A."/>
            <person name="Henrissat B."/>
            <person name="Grigoriev I.V."/>
            <person name="Hibbett D.S."/>
            <person name="Martin F."/>
            <person name="Nordberg H.P."/>
            <person name="Cantor M.N."/>
            <person name="Hua S.X."/>
        </authorList>
    </citation>
    <scope>NUCLEOTIDE SEQUENCE [LARGE SCALE GENOMIC DNA]</scope>
    <source>
        <strain evidence="3">h7</strain>
    </source>
</reference>
<organism evidence="2 3">
    <name type="scientific">Hebeloma cylindrosporum</name>
    <dbReference type="NCBI Taxonomy" id="76867"/>
    <lineage>
        <taxon>Eukaryota</taxon>
        <taxon>Fungi</taxon>
        <taxon>Dikarya</taxon>
        <taxon>Basidiomycota</taxon>
        <taxon>Agaricomycotina</taxon>
        <taxon>Agaricomycetes</taxon>
        <taxon>Agaricomycetidae</taxon>
        <taxon>Agaricales</taxon>
        <taxon>Agaricineae</taxon>
        <taxon>Hymenogastraceae</taxon>
        <taxon>Hebeloma</taxon>
    </lineage>
</organism>
<gene>
    <name evidence="2" type="ORF">M413DRAFT_194380</name>
</gene>
<dbReference type="AlphaFoldDB" id="A0A0C3C7V4"/>
<proteinExistence type="predicted"/>
<sequence length="167" mass="18539">MKSAQIFRGSVQAVQTQTNQERENGWCIRDCQSLLRGNTEKSNLHPSLGGIVHSVNSSLRLTRHPQNTIRPNALYKWRWPIPRLMNEQTGMWKASNMATESISAIHSDVSFPKHYLGRVILSCGGRLGASPDRSHFSSSRSGLGPGTSISGVSNEEHVEVNCTRNKQ</sequence>
<evidence type="ECO:0000313" key="3">
    <source>
        <dbReference type="Proteomes" id="UP000053424"/>
    </source>
</evidence>
<evidence type="ECO:0000313" key="2">
    <source>
        <dbReference type="EMBL" id="KIM39631.1"/>
    </source>
</evidence>